<name>A0ACA9PBX1_9GLOM</name>
<sequence length="60" mass="6939">IIQLAAAFRRIPSSNNFHSLVIAAFNCQGLQKEKFRDICELAVNYYKDLHHSKKECCELI</sequence>
<gene>
    <name evidence="1" type="ORF">SCALOS_LOCUS10528</name>
</gene>
<organism evidence="1 2">
    <name type="scientific">Scutellospora calospora</name>
    <dbReference type="NCBI Taxonomy" id="85575"/>
    <lineage>
        <taxon>Eukaryota</taxon>
        <taxon>Fungi</taxon>
        <taxon>Fungi incertae sedis</taxon>
        <taxon>Mucoromycota</taxon>
        <taxon>Glomeromycotina</taxon>
        <taxon>Glomeromycetes</taxon>
        <taxon>Diversisporales</taxon>
        <taxon>Gigasporaceae</taxon>
        <taxon>Scutellospora</taxon>
    </lineage>
</organism>
<feature type="non-terminal residue" evidence="1">
    <location>
        <position position="1"/>
    </location>
</feature>
<protein>
    <submittedName>
        <fullName evidence="1">10670_t:CDS:1</fullName>
    </submittedName>
</protein>
<evidence type="ECO:0000313" key="2">
    <source>
        <dbReference type="Proteomes" id="UP000789860"/>
    </source>
</evidence>
<dbReference type="Proteomes" id="UP000789860">
    <property type="component" value="Unassembled WGS sequence"/>
</dbReference>
<reference evidence="1" key="1">
    <citation type="submission" date="2021-06" db="EMBL/GenBank/DDBJ databases">
        <authorList>
            <person name="Kallberg Y."/>
            <person name="Tangrot J."/>
            <person name="Rosling A."/>
        </authorList>
    </citation>
    <scope>NUCLEOTIDE SEQUENCE</scope>
    <source>
        <strain evidence="1">AU212A</strain>
    </source>
</reference>
<accession>A0ACA9PBX1</accession>
<comment type="caution">
    <text evidence="1">The sequence shown here is derived from an EMBL/GenBank/DDBJ whole genome shotgun (WGS) entry which is preliminary data.</text>
</comment>
<evidence type="ECO:0000313" key="1">
    <source>
        <dbReference type="EMBL" id="CAG8701948.1"/>
    </source>
</evidence>
<keyword evidence="2" id="KW-1185">Reference proteome</keyword>
<feature type="non-terminal residue" evidence="1">
    <location>
        <position position="60"/>
    </location>
</feature>
<dbReference type="EMBL" id="CAJVPM010039858">
    <property type="protein sequence ID" value="CAG8701948.1"/>
    <property type="molecule type" value="Genomic_DNA"/>
</dbReference>
<proteinExistence type="predicted"/>